<dbReference type="GO" id="GO:0008999">
    <property type="term" value="F:protein-N-terminal-alanine acetyltransferase activity"/>
    <property type="evidence" value="ECO:0007669"/>
    <property type="project" value="TreeGrafter"/>
</dbReference>
<proteinExistence type="predicted"/>
<sequence>MRYNEFKQPIGEEQNEFKQAHLPNVKVLEGQYCRLEKLAQCHIQDLFNYFSDEADAPNWTYLPDEQPHDFQAFENYIDKKINSTDPYFFAIIDKETSEAVGILSLLRIDRHNGSIEVGHIHYANVMKQTRIATEVQFLLANYVFQTLGYRRYEWKCDALNEPSIKAAQRLGFKFEGIFRNHKVYKNRNRDTYWLAMIDKEWQQNKLKFESWLAAQNFDELGNQVNRLTILD</sequence>
<dbReference type="PANTHER" id="PTHR43441:SF2">
    <property type="entry name" value="FAMILY ACETYLTRANSFERASE, PUTATIVE (AFU_ORTHOLOGUE AFUA_7G00850)-RELATED"/>
    <property type="match status" value="1"/>
</dbReference>
<dbReference type="PROSITE" id="PS51186">
    <property type="entry name" value="GNAT"/>
    <property type="match status" value="1"/>
</dbReference>
<gene>
    <name evidence="1" type="ORF">NCTC7688_01836</name>
</gene>
<dbReference type="EMBL" id="UHED01000001">
    <property type="protein sequence ID" value="SUM83261.1"/>
    <property type="molecule type" value="Genomic_DNA"/>
</dbReference>
<dbReference type="SUPFAM" id="SSF55729">
    <property type="entry name" value="Acyl-CoA N-acyltransferases (Nat)"/>
    <property type="match status" value="1"/>
</dbReference>
<dbReference type="FunFam" id="3.40.630.30:FF:000047">
    <property type="entry name" value="Acetyltransferase, GNAT family"/>
    <property type="match status" value="1"/>
</dbReference>
<dbReference type="InterPro" id="IPR000182">
    <property type="entry name" value="GNAT_dom"/>
</dbReference>
<dbReference type="PANTHER" id="PTHR43441">
    <property type="entry name" value="RIBOSOMAL-PROTEIN-SERINE ACETYLTRANSFERASE"/>
    <property type="match status" value="1"/>
</dbReference>
<organism evidence="1 2">
    <name type="scientific">Staphylococcus saprophyticus</name>
    <dbReference type="NCBI Taxonomy" id="29385"/>
    <lineage>
        <taxon>Bacteria</taxon>
        <taxon>Bacillati</taxon>
        <taxon>Bacillota</taxon>
        <taxon>Bacilli</taxon>
        <taxon>Bacillales</taxon>
        <taxon>Staphylococcaceae</taxon>
        <taxon>Staphylococcus</taxon>
    </lineage>
</organism>
<dbReference type="OMA" id="FGAPMQR"/>
<dbReference type="InterPro" id="IPR051908">
    <property type="entry name" value="Ribosomal_N-acetyltransferase"/>
</dbReference>
<protein>
    <submittedName>
        <fullName evidence="1">Acetyltransferase</fullName>
    </submittedName>
</protein>
<keyword evidence="1" id="KW-0808">Transferase</keyword>
<dbReference type="InterPro" id="IPR016181">
    <property type="entry name" value="Acyl_CoA_acyltransferase"/>
</dbReference>
<dbReference type="RefSeq" id="WP_002483513.1">
    <property type="nucleotide sequence ID" value="NZ_CBCPIH010000001.1"/>
</dbReference>
<dbReference type="GO" id="GO:1990189">
    <property type="term" value="F:protein N-terminal-serine acetyltransferase activity"/>
    <property type="evidence" value="ECO:0007669"/>
    <property type="project" value="TreeGrafter"/>
</dbReference>
<dbReference type="Proteomes" id="UP000254707">
    <property type="component" value="Unassembled WGS sequence"/>
</dbReference>
<accession>A0A380HN18</accession>
<evidence type="ECO:0000313" key="2">
    <source>
        <dbReference type="Proteomes" id="UP000254707"/>
    </source>
</evidence>
<evidence type="ECO:0000313" key="1">
    <source>
        <dbReference type="EMBL" id="SUM83261.1"/>
    </source>
</evidence>
<reference evidence="1 2" key="1">
    <citation type="submission" date="2018-06" db="EMBL/GenBank/DDBJ databases">
        <authorList>
            <consortium name="Pathogen Informatics"/>
            <person name="Doyle S."/>
        </authorList>
    </citation>
    <scope>NUCLEOTIDE SEQUENCE [LARGE SCALE GENOMIC DNA]</scope>
    <source>
        <strain evidence="1 2">NCTC7688</strain>
    </source>
</reference>
<dbReference type="AlphaFoldDB" id="A0A380HN18"/>
<dbReference type="Pfam" id="PF13302">
    <property type="entry name" value="Acetyltransf_3"/>
    <property type="match status" value="1"/>
</dbReference>
<name>A0A380HN18_STASA</name>
<dbReference type="GeneID" id="3615302"/>
<dbReference type="Gene3D" id="3.40.630.30">
    <property type="match status" value="1"/>
</dbReference>